<dbReference type="GO" id="GO:0006298">
    <property type="term" value="P:mismatch repair"/>
    <property type="evidence" value="ECO:0007669"/>
    <property type="project" value="InterPro"/>
</dbReference>
<evidence type="ECO:0000256" key="5">
    <source>
        <dbReference type="ARBA" id="ARBA00023254"/>
    </source>
</evidence>
<dbReference type="InterPro" id="IPR011184">
    <property type="entry name" value="DNA_mismatch_repair_Msh2"/>
</dbReference>
<keyword evidence="4" id="KW-0238">DNA-binding</keyword>
<feature type="region of interest" description="Disordered" evidence="6">
    <location>
        <begin position="829"/>
        <end position="853"/>
    </location>
</feature>
<gene>
    <name evidence="8" type="ORF">BIW11_06153</name>
</gene>
<evidence type="ECO:0000256" key="1">
    <source>
        <dbReference type="ARBA" id="ARBA00006271"/>
    </source>
</evidence>
<feature type="non-terminal residue" evidence="8">
    <location>
        <position position="1"/>
    </location>
</feature>
<accession>A0A1V9XZC1</accession>
<dbReference type="Pfam" id="PF00488">
    <property type="entry name" value="MutS_V"/>
    <property type="match status" value="1"/>
</dbReference>
<evidence type="ECO:0000256" key="6">
    <source>
        <dbReference type="SAM" id="MobiDB-lite"/>
    </source>
</evidence>
<keyword evidence="5" id="KW-0469">Meiosis</keyword>
<organism evidence="8 9">
    <name type="scientific">Tropilaelaps mercedesae</name>
    <dbReference type="NCBI Taxonomy" id="418985"/>
    <lineage>
        <taxon>Eukaryota</taxon>
        <taxon>Metazoa</taxon>
        <taxon>Ecdysozoa</taxon>
        <taxon>Arthropoda</taxon>
        <taxon>Chelicerata</taxon>
        <taxon>Arachnida</taxon>
        <taxon>Acari</taxon>
        <taxon>Parasitiformes</taxon>
        <taxon>Mesostigmata</taxon>
        <taxon>Gamasina</taxon>
        <taxon>Dermanyssoidea</taxon>
        <taxon>Laelapidae</taxon>
        <taxon>Tropilaelaps</taxon>
    </lineage>
</organism>
<dbReference type="STRING" id="418985.A0A1V9XZC1"/>
<sequence>SLDPVEITVPRTALEARPEGQLIKQLKQFFPEVQLTGIDRRWYNDCKGAECLRKLNMFPQSVPRLDIELRNKYYALASASAIMKYVELVQKAAAPTARSLRIDILPPVEGICQLDAVTVRELELVASLDAASDAYKYTLFDVINYTATGPGQRALKLRLLQPLREVAHIEERLDCVAELINRAALAEDLRNLLSKTIDLERLIPNIMKARCANAFTDTYDDRSHKKIIHFTNSEHTSTNEICRLGEYEGLGGGDMATAMSTRVHCLLGLKHNLDILESFQTMLAPFANETLSVRGACSQQKVSYASALQRFMSDQRFKQISKIINDYLVTEVSFSRGVLDSLTARIGCIRTGISDTLDEYRKLYAQTVVEVENIRSKAAQEHQLGRLQLVFSAVRGFHFSLPSLNYSMSMLPPEFIKITQSRSNFHFTSEPLLRANERLNWVVNEIYRSSMVVLQPVIDQIRPHIESFFKLAIMWTELDVTCGLAILASVNDGFVRPRFDDHTTAIEGGRHPVLARYWSFDDPDVFHPNPVRLTTKDNMIVLTGPNNAGKSVYMKQLALLQILAQIGSFVPAKWAVFRPANSIFSRTGSGDDLVSSCSSYMLEVVRMSQVLESVEESSLVIVDELGRGTSEEDGAALCFSVASYLRKFQAFVVFSTHFELVTHLEKFYPNVSNCHIDAVIENEQLVYKRAVKDGVTPLASYGVQTARQNGVQDAMCVEAAEVAQTIWLNSKPLKELDEAEFMLTLRRQASALRKNANSYTQAGLEKLTREQVVELTGGIKLLEENRQNLKSKIATRQRPPPTIEMVATTRNGKNDSNVILQRSVTRPPISASPFFQTPGGLQAKSHKCPPRDA</sequence>
<dbReference type="InterPro" id="IPR007696">
    <property type="entry name" value="DNA_mismatch_repair_MutS_core"/>
</dbReference>
<dbReference type="GO" id="GO:0030983">
    <property type="term" value="F:mismatched DNA binding"/>
    <property type="evidence" value="ECO:0007669"/>
    <property type="project" value="InterPro"/>
</dbReference>
<comment type="caution">
    <text evidence="8">The sequence shown here is derived from an EMBL/GenBank/DDBJ whole genome shotgun (WGS) entry which is preliminary data.</text>
</comment>
<reference evidence="8 9" key="1">
    <citation type="journal article" date="2017" name="Gigascience">
        <title>Draft genome of the honey bee ectoparasitic mite, Tropilaelaps mercedesae, is shaped by the parasitic life history.</title>
        <authorList>
            <person name="Dong X."/>
            <person name="Armstrong S.D."/>
            <person name="Xia D."/>
            <person name="Makepeace B.L."/>
            <person name="Darby A.C."/>
            <person name="Kadowaki T."/>
        </authorList>
    </citation>
    <scope>NUCLEOTIDE SEQUENCE [LARGE SCALE GENOMIC DNA]</scope>
    <source>
        <strain evidence="8">Wuxi-XJTLU</strain>
    </source>
</reference>
<dbReference type="SMART" id="SM00534">
    <property type="entry name" value="MUTSac"/>
    <property type="match status" value="1"/>
</dbReference>
<protein>
    <submittedName>
        <fullName evidence="8">MutS protein4-like</fullName>
    </submittedName>
</protein>
<dbReference type="Proteomes" id="UP000192247">
    <property type="component" value="Unassembled WGS sequence"/>
</dbReference>
<evidence type="ECO:0000256" key="3">
    <source>
        <dbReference type="ARBA" id="ARBA00022840"/>
    </source>
</evidence>
<dbReference type="GO" id="GO:0005634">
    <property type="term" value="C:nucleus"/>
    <property type="evidence" value="ECO:0007669"/>
    <property type="project" value="TreeGrafter"/>
</dbReference>
<evidence type="ECO:0000256" key="2">
    <source>
        <dbReference type="ARBA" id="ARBA00022741"/>
    </source>
</evidence>
<dbReference type="Pfam" id="PF05192">
    <property type="entry name" value="MutS_III"/>
    <property type="match status" value="1"/>
</dbReference>
<keyword evidence="2" id="KW-0547">Nucleotide-binding</keyword>
<dbReference type="InterPro" id="IPR000432">
    <property type="entry name" value="DNA_mismatch_repair_MutS_C"/>
</dbReference>
<evidence type="ECO:0000313" key="9">
    <source>
        <dbReference type="Proteomes" id="UP000192247"/>
    </source>
</evidence>
<keyword evidence="3" id="KW-0067">ATP-binding</keyword>
<proteinExistence type="inferred from homology"/>
<dbReference type="OrthoDB" id="10252754at2759"/>
<dbReference type="InterPro" id="IPR027417">
    <property type="entry name" value="P-loop_NTPase"/>
</dbReference>
<dbReference type="InParanoid" id="A0A1V9XZC1"/>
<dbReference type="GO" id="GO:0007131">
    <property type="term" value="P:reciprocal meiotic recombination"/>
    <property type="evidence" value="ECO:0007669"/>
    <property type="project" value="TreeGrafter"/>
</dbReference>
<dbReference type="PIRSF" id="PIRSF005813">
    <property type="entry name" value="MSH2"/>
    <property type="match status" value="1"/>
</dbReference>
<dbReference type="PANTHER" id="PTHR11361:SF21">
    <property type="entry name" value="MUTS PROTEIN HOMOLOG 4"/>
    <property type="match status" value="1"/>
</dbReference>
<evidence type="ECO:0000259" key="7">
    <source>
        <dbReference type="PROSITE" id="PS00486"/>
    </source>
</evidence>
<dbReference type="GO" id="GO:0005524">
    <property type="term" value="F:ATP binding"/>
    <property type="evidence" value="ECO:0007669"/>
    <property type="project" value="UniProtKB-KW"/>
</dbReference>
<keyword evidence="9" id="KW-1185">Reference proteome</keyword>
<name>A0A1V9XZC1_9ACAR</name>
<dbReference type="PANTHER" id="PTHR11361">
    <property type="entry name" value="DNA MISMATCH REPAIR PROTEIN MUTS FAMILY MEMBER"/>
    <property type="match status" value="1"/>
</dbReference>
<feature type="compositionally biased region" description="Basic residues" evidence="6">
    <location>
        <begin position="844"/>
        <end position="853"/>
    </location>
</feature>
<evidence type="ECO:0000313" key="8">
    <source>
        <dbReference type="EMBL" id="OQR78824.1"/>
    </source>
</evidence>
<dbReference type="Gene3D" id="3.40.50.300">
    <property type="entry name" value="P-loop containing nucleotide triphosphate hydrolases"/>
    <property type="match status" value="1"/>
</dbReference>
<dbReference type="AlphaFoldDB" id="A0A1V9XZC1"/>
<dbReference type="SMART" id="SM00533">
    <property type="entry name" value="MUTSd"/>
    <property type="match status" value="1"/>
</dbReference>
<dbReference type="Gene3D" id="1.10.1420.10">
    <property type="match status" value="3"/>
</dbReference>
<dbReference type="InterPro" id="IPR036187">
    <property type="entry name" value="DNA_mismatch_repair_MutS_sf"/>
</dbReference>
<evidence type="ECO:0000256" key="4">
    <source>
        <dbReference type="ARBA" id="ARBA00023125"/>
    </source>
</evidence>
<dbReference type="InterPro" id="IPR045076">
    <property type="entry name" value="MutS"/>
</dbReference>
<dbReference type="SUPFAM" id="SSF48334">
    <property type="entry name" value="DNA repair protein MutS, domain III"/>
    <property type="match status" value="1"/>
</dbReference>
<feature type="domain" description="DNA mismatch repair proteins mutS family" evidence="7">
    <location>
        <begin position="618"/>
        <end position="634"/>
    </location>
</feature>
<dbReference type="SUPFAM" id="SSF52540">
    <property type="entry name" value="P-loop containing nucleoside triphosphate hydrolases"/>
    <property type="match status" value="1"/>
</dbReference>
<dbReference type="Pfam" id="PF05190">
    <property type="entry name" value="MutS_IV"/>
    <property type="match status" value="1"/>
</dbReference>
<comment type="similarity">
    <text evidence="1">Belongs to the DNA mismatch repair MutS family.</text>
</comment>
<dbReference type="InterPro" id="IPR007861">
    <property type="entry name" value="DNA_mismatch_repair_MutS_clamp"/>
</dbReference>
<dbReference type="GO" id="GO:0140664">
    <property type="term" value="F:ATP-dependent DNA damage sensor activity"/>
    <property type="evidence" value="ECO:0007669"/>
    <property type="project" value="InterPro"/>
</dbReference>
<dbReference type="PROSITE" id="PS00486">
    <property type="entry name" value="DNA_MISMATCH_REPAIR_2"/>
    <property type="match status" value="1"/>
</dbReference>
<dbReference type="EMBL" id="MNPL01001777">
    <property type="protein sequence ID" value="OQR78824.1"/>
    <property type="molecule type" value="Genomic_DNA"/>
</dbReference>